<dbReference type="Proteomes" id="UP000215703">
    <property type="component" value="Chromosome"/>
</dbReference>
<gene>
    <name evidence="1" type="ORF">CIT37_35775</name>
</gene>
<name>A0A2U8PGL5_9BRAD</name>
<evidence type="ECO:0000313" key="2">
    <source>
        <dbReference type="Proteomes" id="UP000215703"/>
    </source>
</evidence>
<organism evidence="1 2">
    <name type="scientific">Bradyrhizobium ottawaense</name>
    <dbReference type="NCBI Taxonomy" id="931866"/>
    <lineage>
        <taxon>Bacteria</taxon>
        <taxon>Pseudomonadati</taxon>
        <taxon>Pseudomonadota</taxon>
        <taxon>Alphaproteobacteria</taxon>
        <taxon>Hyphomicrobiales</taxon>
        <taxon>Nitrobacteraceae</taxon>
        <taxon>Bradyrhizobium</taxon>
    </lineage>
</organism>
<sequence length="96" mass="10499">MQKIGTPSRVMIEARGFCACAGCGGIFVASSAVEAKRTVADRAHMKVAVRTFGRDARVADWLTRFFQIITRPFVVDVDAVMVGKWLAAAPERLTQL</sequence>
<reference evidence="1 2" key="1">
    <citation type="journal article" date="2014" name="Int. J. Syst. Evol. Microbiol.">
        <title>Bradyrhizobium ottawaense sp. nov., a symbiotic nitrogen fixing bacterium from root nodules of soybeans in Canada.</title>
        <authorList>
            <person name="Yu X."/>
            <person name="Cloutier S."/>
            <person name="Tambong J.T."/>
            <person name="Bromfield E.S."/>
        </authorList>
    </citation>
    <scope>NUCLEOTIDE SEQUENCE [LARGE SCALE GENOMIC DNA]</scope>
    <source>
        <strain evidence="1 2">OO99</strain>
    </source>
</reference>
<accession>A0A2U8PGL5</accession>
<proteinExistence type="predicted"/>
<reference evidence="1 2" key="2">
    <citation type="journal article" date="2017" name="Syst. Appl. Microbiol.">
        <title>Soybeans inoculated with root zone soils of Canadian native legumes harbour diverse and novel Bradyrhizobium spp. that possess agricultural potential.</title>
        <authorList>
            <person name="Bromfield E.S.P."/>
            <person name="Cloutier S."/>
            <person name="Tambong J.T."/>
            <person name="Tran Thi T.V."/>
        </authorList>
    </citation>
    <scope>NUCLEOTIDE SEQUENCE [LARGE SCALE GENOMIC DNA]</scope>
    <source>
        <strain evidence="1 2">OO99</strain>
    </source>
</reference>
<evidence type="ECO:0000313" key="1">
    <source>
        <dbReference type="EMBL" id="AWL96889.1"/>
    </source>
</evidence>
<dbReference type="EMBL" id="CP029425">
    <property type="protein sequence ID" value="AWL96889.1"/>
    <property type="molecule type" value="Genomic_DNA"/>
</dbReference>
<dbReference type="AlphaFoldDB" id="A0A2U8PGL5"/>
<protein>
    <submittedName>
        <fullName evidence="1">Uncharacterized protein</fullName>
    </submittedName>
</protein>